<comment type="caution">
    <text evidence="2">The sequence shown here is derived from an EMBL/GenBank/DDBJ whole genome shotgun (WGS) entry which is preliminary data.</text>
</comment>
<keyword evidence="3" id="KW-1185">Reference proteome</keyword>
<protein>
    <submittedName>
        <fullName evidence="2">Helix-turn-helix domain-containing protein</fullName>
    </submittedName>
</protein>
<dbReference type="InterPro" id="IPR041657">
    <property type="entry name" value="HTH_17"/>
</dbReference>
<dbReference type="SUPFAM" id="SSF46955">
    <property type="entry name" value="Putative DNA-binding domain"/>
    <property type="match status" value="1"/>
</dbReference>
<dbReference type="RefSeq" id="WP_207884059.1">
    <property type="nucleotide sequence ID" value="NZ_JAFVMF010000039.1"/>
</dbReference>
<dbReference type="Pfam" id="PF12728">
    <property type="entry name" value="HTH_17"/>
    <property type="match status" value="1"/>
</dbReference>
<sequence>MSAPDVTSPICLSTEDAARRIGISGPTLRRMTRDGDAPPSIIVGRKRRLYPEESLREWVRDRTNKERAL</sequence>
<feature type="domain" description="Helix-turn-helix" evidence="1">
    <location>
        <begin position="12"/>
        <end position="62"/>
    </location>
</feature>
<dbReference type="EMBL" id="JAFVMF010000039">
    <property type="protein sequence ID" value="MBO1361990.1"/>
    <property type="molecule type" value="Genomic_DNA"/>
</dbReference>
<evidence type="ECO:0000259" key="1">
    <source>
        <dbReference type="Pfam" id="PF12728"/>
    </source>
</evidence>
<gene>
    <name evidence="2" type="ORF">J2D73_19595</name>
</gene>
<organism evidence="2 3">
    <name type="scientific">Acetobacter sacchari</name>
    <dbReference type="NCBI Taxonomy" id="2661687"/>
    <lineage>
        <taxon>Bacteria</taxon>
        <taxon>Pseudomonadati</taxon>
        <taxon>Pseudomonadota</taxon>
        <taxon>Alphaproteobacteria</taxon>
        <taxon>Acetobacterales</taxon>
        <taxon>Acetobacteraceae</taxon>
        <taxon>Acetobacter</taxon>
    </lineage>
</organism>
<proteinExistence type="predicted"/>
<reference evidence="2 3" key="1">
    <citation type="submission" date="2021-03" db="EMBL/GenBank/DDBJ databases">
        <title>The complete genome sequence of Acetobacter sacchari TBRC 11175.</title>
        <authorList>
            <person name="Charoenyingcharoen P."/>
            <person name="Yukphan P."/>
        </authorList>
    </citation>
    <scope>NUCLEOTIDE SEQUENCE [LARGE SCALE GENOMIC DNA]</scope>
    <source>
        <strain evidence="2 3">TBRC 11175</strain>
    </source>
</reference>
<evidence type="ECO:0000313" key="2">
    <source>
        <dbReference type="EMBL" id="MBO1361990.1"/>
    </source>
</evidence>
<name>A0ABS3M1H7_9PROT</name>
<accession>A0ABS3M1H7</accession>
<dbReference type="Proteomes" id="UP000664771">
    <property type="component" value="Unassembled WGS sequence"/>
</dbReference>
<dbReference type="InterPro" id="IPR009061">
    <property type="entry name" value="DNA-bd_dom_put_sf"/>
</dbReference>
<evidence type="ECO:0000313" key="3">
    <source>
        <dbReference type="Proteomes" id="UP000664771"/>
    </source>
</evidence>